<dbReference type="InterPro" id="IPR024173">
    <property type="entry name" value="Pesterase_MJ0037-like"/>
</dbReference>
<keyword evidence="2" id="KW-0436">Ligase</keyword>
<evidence type="ECO:0000313" key="3">
    <source>
        <dbReference type="Proteomes" id="UP000317901"/>
    </source>
</evidence>
<dbReference type="Pfam" id="PF00149">
    <property type="entry name" value="Metallophos"/>
    <property type="match status" value="1"/>
</dbReference>
<evidence type="ECO:0000313" key="2">
    <source>
        <dbReference type="EMBL" id="TWR99948.1"/>
    </source>
</evidence>
<dbReference type="PIRSF" id="PIRSF000887">
    <property type="entry name" value="Pesterase_MJ0037"/>
    <property type="match status" value="1"/>
</dbReference>
<comment type="caution">
    <text evidence="2">The sequence shown here is derived from an EMBL/GenBank/DDBJ whole genome shotgun (WGS) entry which is preliminary data.</text>
</comment>
<dbReference type="GO" id="GO:0016787">
    <property type="term" value="F:hydrolase activity"/>
    <property type="evidence" value="ECO:0007669"/>
    <property type="project" value="UniProtKB-KW"/>
</dbReference>
<keyword evidence="2" id="KW-0378">Hydrolase</keyword>
<dbReference type="PANTHER" id="PTHR39323">
    <property type="entry name" value="BLR1149 PROTEIN"/>
    <property type="match status" value="1"/>
</dbReference>
<dbReference type="EMBL" id="VFIP01000004">
    <property type="protein sequence ID" value="TWR99948.1"/>
    <property type="molecule type" value="Genomic_DNA"/>
</dbReference>
<keyword evidence="2" id="KW-0540">Nuclease</keyword>
<evidence type="ECO:0000259" key="1">
    <source>
        <dbReference type="Pfam" id="PF00149"/>
    </source>
</evidence>
<dbReference type="PANTHER" id="PTHR39323:SF1">
    <property type="entry name" value="BLR1149 PROTEIN"/>
    <property type="match status" value="1"/>
</dbReference>
<dbReference type="Gene3D" id="3.60.21.10">
    <property type="match status" value="1"/>
</dbReference>
<dbReference type="InterPro" id="IPR004843">
    <property type="entry name" value="Calcineurin-like_PHP"/>
</dbReference>
<protein>
    <submittedName>
        <fullName evidence="2">Ligase-associated DNA damage response endonuclease PdeM</fullName>
        <ecNumber evidence="2">3.1.-.-</ecNumber>
    </submittedName>
</protein>
<dbReference type="NCBIfam" id="TIGR04123">
    <property type="entry name" value="P_estr_lig_assc"/>
    <property type="match status" value="1"/>
</dbReference>
<dbReference type="GO" id="GO:0004519">
    <property type="term" value="F:endonuclease activity"/>
    <property type="evidence" value="ECO:0007669"/>
    <property type="project" value="UniProtKB-KW"/>
</dbReference>
<dbReference type="RefSeq" id="WP_146424970.1">
    <property type="nucleotide sequence ID" value="NZ_CP142033.1"/>
</dbReference>
<accession>A0A5C5Q2Y6</accession>
<reference evidence="2 3" key="1">
    <citation type="submission" date="2019-06" db="EMBL/GenBank/DDBJ databases">
        <title>Pseudomonas bimorpha sp. nov. isolated from bovine raw milk and skim milk concentrate.</title>
        <authorList>
            <person name="Hofmann K."/>
            <person name="Huptas C."/>
            <person name="Doll E."/>
            <person name="Scherer S."/>
            <person name="Wenning M."/>
        </authorList>
    </citation>
    <scope>NUCLEOTIDE SEQUENCE [LARGE SCALE GENOMIC DNA]</scope>
    <source>
        <strain evidence="2 3">DSM 108990</strain>
    </source>
</reference>
<gene>
    <name evidence="2" type="primary">pdeM</name>
    <name evidence="2" type="ORF">FJD37_03045</name>
</gene>
<proteinExistence type="predicted"/>
<dbReference type="OrthoDB" id="9795838at2"/>
<dbReference type="EC" id="3.1.-.-" evidence="2"/>
<dbReference type="GO" id="GO:0016874">
    <property type="term" value="F:ligase activity"/>
    <property type="evidence" value="ECO:0007669"/>
    <property type="project" value="UniProtKB-KW"/>
</dbReference>
<dbReference type="SUPFAM" id="SSF56300">
    <property type="entry name" value="Metallo-dependent phosphatases"/>
    <property type="match status" value="1"/>
</dbReference>
<feature type="domain" description="Calcineurin-like phosphoesterase" evidence="1">
    <location>
        <begin position="28"/>
        <end position="118"/>
    </location>
</feature>
<dbReference type="InterPro" id="IPR029052">
    <property type="entry name" value="Metallo-depent_PP-like"/>
</dbReference>
<dbReference type="AlphaFoldDB" id="A0A5C5Q2Y6"/>
<dbReference type="Proteomes" id="UP000317901">
    <property type="component" value="Unassembled WGS sequence"/>
</dbReference>
<keyword evidence="2" id="KW-0255">Endonuclease</keyword>
<name>A0A5C5Q2Y6_9PSED</name>
<sequence>MKRALTVNLADEDICLLAEKALYWPRHRALLIADAHFGKAAAYRRFGQPVPVGTTQTNLDVLDQLLAEYDCQQIIFLGDFLHAKESHAPRTLALLEQWRARHAELKLTLIRGNHDLRAGDPPAQLRIEVVAEPLLMAPFALQHEPVPHPTHHVLAGHVHPTYRLQGRGRQSVRAPCFSLGERISLLPAFGAFTGGMNIDAGANTHRIYLVADGAVWPLTTFA</sequence>
<dbReference type="CDD" id="cd07391">
    <property type="entry name" value="MPP_PF1019"/>
    <property type="match status" value="1"/>
</dbReference>
<dbReference type="InterPro" id="IPR026336">
    <property type="entry name" value="PdeM-like"/>
</dbReference>
<organism evidence="2 3">
    <name type="scientific">Pseudomonas saxonica</name>
    <dbReference type="NCBI Taxonomy" id="2600598"/>
    <lineage>
        <taxon>Bacteria</taxon>
        <taxon>Pseudomonadati</taxon>
        <taxon>Pseudomonadota</taxon>
        <taxon>Gammaproteobacteria</taxon>
        <taxon>Pseudomonadales</taxon>
        <taxon>Pseudomonadaceae</taxon>
        <taxon>Pseudomonas</taxon>
    </lineage>
</organism>